<evidence type="ECO:0000313" key="4">
    <source>
        <dbReference type="Proteomes" id="UP000324832"/>
    </source>
</evidence>
<feature type="compositionally biased region" description="Basic and acidic residues" evidence="1">
    <location>
        <begin position="123"/>
        <end position="133"/>
    </location>
</feature>
<feature type="compositionally biased region" description="Basic and acidic residues" evidence="1">
    <location>
        <begin position="610"/>
        <end position="620"/>
    </location>
</feature>
<feature type="compositionally biased region" description="Basic residues" evidence="1">
    <location>
        <begin position="85"/>
        <end position="96"/>
    </location>
</feature>
<feature type="region of interest" description="Disordered" evidence="1">
    <location>
        <begin position="83"/>
        <end position="133"/>
    </location>
</feature>
<feature type="signal peptide" evidence="2">
    <location>
        <begin position="1"/>
        <end position="16"/>
    </location>
</feature>
<sequence>MYQLVIFLLIFKCGIAKDSDNKYIDLLPEEEKRQFLERIARRILEESHSDKIPNTTHTELSDDELSVHSSYVQEIIKEETDNLKKERKARVKKRKQGSYQKQKSKKQNDENSEHVDLPLSFEKAAKQRDRKDTKRENIDYEVIPVEVDYENSVSNQSTILLNTTGNFSSTINVRSDPTVDANIPKKGSENRLGNLNDTDYSTTTKTPFVYDDEALGSRVISDFDQNSKEIKSPEDSVNTSESIYTYSDGQKENLTSSEQRNNTGIAKPITEGYMISQEGKYSNSGSEMSKLASSYIITDKPTKHLRNNSLDSDVSSVAIPTINPIQVNKSLTENKRMYMPTVKSSESNVTYSEENLSSSVYINGTITAMPITEGHFTSREGKYNESDTEISKLTSSYIRTKTKHLRNNSLDSGVISVTNPTINPFKVNNSLTENKFINMPTHRKNIYLPLNTSNAVHISKDNIKSDDNNSSIIIESSLNKTSKIKFIDVETVTNFYSVDKPTVNNKLLSAENTLLINKNIVNISSPQAEVTVKLKYKEVSESPKEDASKQKTLNQYEVYELPSGLPSFEPNEMLDQKGKNDREHANDHPHYSNGPNGEGTSHTSQELSDEPNKDVNRELTKNNPNYVPIYNYDPKHAYYDPYNRYGINSADKDQIIKKKNTLGNIKVMKEPFYVSYEKFNPKVSEKPPSYVPIHTYDPEHAYYHSYNRNKLNIDEKDQIIRSRNSPNNLEAPELTSDEPYEEVKRAITEDNPNYISIYNYDQNHAYYDPYNRYGPNAGDKDQNIMKIKNTLHNINIEIDDASRRNRFKTPNYKTFSSNFKLKTFYYNVPKYHKFDIFNPVPLKVAESFNPHNYYDGDDFFVRNADVDTKEENNDDQYAYVIENENPIGQISLKSISKETLGTDHHGASENNMKFKLKNNNENYIALDYYFGRKKNYKKTNKDTVFDFKLTNIHNDFQPITPTPNNIVPGKIHKLKTKDKMVEKNYMDTMVTVMRDMIQMDNAVLERYDWLGTAVDVRTALAKLNDLTLQLKNNERIDRNDFELYKYFIYLYKSSKEVFHKSALRNTKQSKNSIHVKRKHVKSRWMPKILKKKKHRSAIKAWKEIATFLRNMTKINNNKSELLSQLQSFLDEINFQLRDLYLNSASKQQILQLILHLGMSNLLGLVERSSKNGVEDSFLEYVREERNKEEVNTAKEGFLFVLRILDELK</sequence>
<dbReference type="EMBL" id="FZQP02000548">
    <property type="protein sequence ID" value="VVC89424.1"/>
    <property type="molecule type" value="Genomic_DNA"/>
</dbReference>
<evidence type="ECO:0000256" key="1">
    <source>
        <dbReference type="SAM" id="MobiDB-lite"/>
    </source>
</evidence>
<protein>
    <submittedName>
        <fullName evidence="3">Uncharacterized protein</fullName>
    </submittedName>
</protein>
<evidence type="ECO:0000256" key="2">
    <source>
        <dbReference type="SAM" id="SignalP"/>
    </source>
</evidence>
<reference evidence="3 4" key="1">
    <citation type="submission" date="2017-07" db="EMBL/GenBank/DDBJ databases">
        <authorList>
            <person name="Talla V."/>
            <person name="Backstrom N."/>
        </authorList>
    </citation>
    <scope>NUCLEOTIDE SEQUENCE [LARGE SCALE GENOMIC DNA]</scope>
</reference>
<keyword evidence="2" id="KW-0732">Signal</keyword>
<evidence type="ECO:0000313" key="3">
    <source>
        <dbReference type="EMBL" id="VVC89424.1"/>
    </source>
</evidence>
<feature type="compositionally biased region" description="Polar residues" evidence="1">
    <location>
        <begin position="593"/>
        <end position="606"/>
    </location>
</feature>
<feature type="region of interest" description="Disordered" evidence="1">
    <location>
        <begin position="562"/>
        <end position="628"/>
    </location>
</feature>
<feature type="compositionally biased region" description="Basic and acidic residues" evidence="1">
    <location>
        <begin position="106"/>
        <end position="116"/>
    </location>
</feature>
<name>A0A5E4PW76_9NEOP</name>
<keyword evidence="4" id="KW-1185">Reference proteome</keyword>
<feature type="compositionally biased region" description="Basic and acidic residues" evidence="1">
    <location>
        <begin position="574"/>
        <end position="590"/>
    </location>
</feature>
<feature type="region of interest" description="Disordered" evidence="1">
    <location>
        <begin position="178"/>
        <end position="199"/>
    </location>
</feature>
<feature type="chain" id="PRO_5023073605" evidence="2">
    <location>
        <begin position="17"/>
        <end position="1208"/>
    </location>
</feature>
<accession>A0A5E4PW76</accession>
<dbReference type="Proteomes" id="UP000324832">
    <property type="component" value="Unassembled WGS sequence"/>
</dbReference>
<gene>
    <name evidence="3" type="ORF">LSINAPIS_LOCUS2552</name>
</gene>
<dbReference type="AlphaFoldDB" id="A0A5E4PW76"/>
<organism evidence="3 4">
    <name type="scientific">Leptidea sinapis</name>
    <dbReference type="NCBI Taxonomy" id="189913"/>
    <lineage>
        <taxon>Eukaryota</taxon>
        <taxon>Metazoa</taxon>
        <taxon>Ecdysozoa</taxon>
        <taxon>Arthropoda</taxon>
        <taxon>Hexapoda</taxon>
        <taxon>Insecta</taxon>
        <taxon>Pterygota</taxon>
        <taxon>Neoptera</taxon>
        <taxon>Endopterygota</taxon>
        <taxon>Lepidoptera</taxon>
        <taxon>Glossata</taxon>
        <taxon>Ditrysia</taxon>
        <taxon>Papilionoidea</taxon>
        <taxon>Pieridae</taxon>
        <taxon>Dismorphiinae</taxon>
        <taxon>Leptidea</taxon>
    </lineage>
</organism>
<proteinExistence type="predicted"/>